<proteinExistence type="predicted"/>
<reference evidence="1" key="1">
    <citation type="submission" date="2019-08" db="EMBL/GenBank/DDBJ databases">
        <authorList>
            <person name="Kucharzyk K."/>
            <person name="Murdoch R.W."/>
            <person name="Higgins S."/>
            <person name="Loffler F."/>
        </authorList>
    </citation>
    <scope>NUCLEOTIDE SEQUENCE</scope>
</reference>
<gene>
    <name evidence="1" type="ORF">SDC9_138055</name>
</gene>
<dbReference type="AlphaFoldDB" id="A0A645DR20"/>
<accession>A0A645DR20</accession>
<comment type="caution">
    <text evidence="1">The sequence shown here is derived from an EMBL/GenBank/DDBJ whole genome shotgun (WGS) entry which is preliminary data.</text>
</comment>
<evidence type="ECO:0000313" key="1">
    <source>
        <dbReference type="EMBL" id="MPM90932.1"/>
    </source>
</evidence>
<protein>
    <submittedName>
        <fullName evidence="1">Uncharacterized protein</fullName>
    </submittedName>
</protein>
<organism evidence="1">
    <name type="scientific">bioreactor metagenome</name>
    <dbReference type="NCBI Taxonomy" id="1076179"/>
    <lineage>
        <taxon>unclassified sequences</taxon>
        <taxon>metagenomes</taxon>
        <taxon>ecological metagenomes</taxon>
    </lineage>
</organism>
<dbReference type="EMBL" id="VSSQ01038065">
    <property type="protein sequence ID" value="MPM90932.1"/>
    <property type="molecule type" value="Genomic_DNA"/>
</dbReference>
<name>A0A645DR20_9ZZZZ</name>
<sequence length="334" mass="36595">MDVTDECRIQKCLGFYPKIIPGFALSLGVRDQRRDQLQNVFFAVNIREGIVTHGLFEVDGVEDFNAVAPAPQELSAFHNDAALWVRDNKAGRVVLGITLHQIGLYEKPCLAGAGAANNEDVFISGCFGVLWSAVHGESFRLRENDVVFKNGVDVRLDVLGPAPAGGAIFHVFTELLGVPASDVDRQPEGGCEKDAHGQIRRMKAGQRRGKGSCEAVHQVKELSGSVRACGQPPRLSELGGKQCNEQIWQIHQEQPFCFCVHRVRSCSLCFTRSMVFTLTSSLNCWSRERTEGLFARSIVFAVNSVKAAVSASASRPLKKTRYLGGDTLRSFLTA</sequence>